<evidence type="ECO:0000313" key="8">
    <source>
        <dbReference type="Proteomes" id="UP000242444"/>
    </source>
</evidence>
<dbReference type="GO" id="GO:0016651">
    <property type="term" value="F:oxidoreductase activity, acting on NAD(P)H"/>
    <property type="evidence" value="ECO:0007669"/>
    <property type="project" value="TreeGrafter"/>
</dbReference>
<evidence type="ECO:0000259" key="5">
    <source>
        <dbReference type="Pfam" id="PF07992"/>
    </source>
</evidence>
<keyword evidence="3" id="KW-0274">FAD</keyword>
<reference evidence="7 8" key="1">
    <citation type="submission" date="2017-07" db="EMBL/GenBank/DDBJ databases">
        <title>Amycolatopsis antarcticus sp. nov., isolated from the surface of an Antarcticus brown macroalga.</title>
        <authorList>
            <person name="Wang J."/>
            <person name="Leiva S."/>
            <person name="Huang J."/>
            <person name="Huang Y."/>
        </authorList>
    </citation>
    <scope>NUCLEOTIDE SEQUENCE [LARGE SCALE GENOMIC DNA]</scope>
    <source>
        <strain evidence="7 8">AU-G6</strain>
    </source>
</reference>
<dbReference type="AlphaFoldDB" id="A0A263D2H5"/>
<dbReference type="EMBL" id="NKYE01000008">
    <property type="protein sequence ID" value="OZM72278.1"/>
    <property type="molecule type" value="Genomic_DNA"/>
</dbReference>
<dbReference type="RefSeq" id="WP_094863376.1">
    <property type="nucleotide sequence ID" value="NZ_NKYE01000008.1"/>
</dbReference>
<dbReference type="InterPro" id="IPR023753">
    <property type="entry name" value="FAD/NAD-binding_dom"/>
</dbReference>
<feature type="domain" description="Reductase C-terminal" evidence="6">
    <location>
        <begin position="324"/>
        <end position="394"/>
    </location>
</feature>
<dbReference type="InterPro" id="IPR016156">
    <property type="entry name" value="FAD/NAD-linked_Rdtase_dimer_sf"/>
</dbReference>
<gene>
    <name evidence="7" type="ORF">CFN78_14760</name>
</gene>
<evidence type="ECO:0000259" key="6">
    <source>
        <dbReference type="Pfam" id="PF14759"/>
    </source>
</evidence>
<accession>A0A263D2H5</accession>
<dbReference type="Gene3D" id="3.50.50.60">
    <property type="entry name" value="FAD/NAD(P)-binding domain"/>
    <property type="match status" value="2"/>
</dbReference>
<evidence type="ECO:0000256" key="3">
    <source>
        <dbReference type="ARBA" id="ARBA00022827"/>
    </source>
</evidence>
<dbReference type="SUPFAM" id="SSF55424">
    <property type="entry name" value="FAD/NAD-linked reductases, dimerisation (C-terminal) domain"/>
    <property type="match status" value="1"/>
</dbReference>
<name>A0A263D2H5_9PSEU</name>
<evidence type="ECO:0000256" key="1">
    <source>
        <dbReference type="ARBA" id="ARBA00001974"/>
    </source>
</evidence>
<feature type="domain" description="FAD/NAD(P)-binding" evidence="5">
    <location>
        <begin position="3"/>
        <end position="303"/>
    </location>
</feature>
<evidence type="ECO:0000256" key="4">
    <source>
        <dbReference type="ARBA" id="ARBA00023002"/>
    </source>
</evidence>
<keyword evidence="4" id="KW-0560">Oxidoreductase</keyword>
<dbReference type="PRINTS" id="PR00411">
    <property type="entry name" value="PNDRDTASEI"/>
</dbReference>
<dbReference type="PANTHER" id="PTHR43557:SF2">
    <property type="entry name" value="RIESKE DOMAIN-CONTAINING PROTEIN-RELATED"/>
    <property type="match status" value="1"/>
</dbReference>
<dbReference type="PANTHER" id="PTHR43557">
    <property type="entry name" value="APOPTOSIS-INDUCING FACTOR 1"/>
    <property type="match status" value="1"/>
</dbReference>
<dbReference type="Pfam" id="PF14759">
    <property type="entry name" value="Reductase_C"/>
    <property type="match status" value="1"/>
</dbReference>
<dbReference type="InterPro" id="IPR028202">
    <property type="entry name" value="Reductase_C"/>
</dbReference>
<dbReference type="SUPFAM" id="SSF51905">
    <property type="entry name" value="FAD/NAD(P)-binding domain"/>
    <property type="match status" value="2"/>
</dbReference>
<comment type="caution">
    <text evidence="7">The sequence shown here is derived from an EMBL/GenBank/DDBJ whole genome shotgun (WGS) entry which is preliminary data.</text>
</comment>
<organism evidence="7 8">
    <name type="scientific">Amycolatopsis antarctica</name>
    <dbReference type="NCBI Taxonomy" id="1854586"/>
    <lineage>
        <taxon>Bacteria</taxon>
        <taxon>Bacillati</taxon>
        <taxon>Actinomycetota</taxon>
        <taxon>Actinomycetes</taxon>
        <taxon>Pseudonocardiales</taxon>
        <taxon>Pseudonocardiaceae</taxon>
        <taxon>Amycolatopsis</taxon>
    </lineage>
</organism>
<dbReference type="InterPro" id="IPR050446">
    <property type="entry name" value="FAD-oxidoreductase/Apoptosis"/>
</dbReference>
<keyword evidence="8" id="KW-1185">Reference proteome</keyword>
<dbReference type="Gene3D" id="3.30.390.30">
    <property type="match status" value="1"/>
</dbReference>
<evidence type="ECO:0000256" key="2">
    <source>
        <dbReference type="ARBA" id="ARBA00022630"/>
    </source>
</evidence>
<evidence type="ECO:0000313" key="7">
    <source>
        <dbReference type="EMBL" id="OZM72278.1"/>
    </source>
</evidence>
<dbReference type="GO" id="GO:0005737">
    <property type="term" value="C:cytoplasm"/>
    <property type="evidence" value="ECO:0007669"/>
    <property type="project" value="TreeGrafter"/>
</dbReference>
<dbReference type="OrthoDB" id="4475657at2"/>
<dbReference type="PRINTS" id="PR00368">
    <property type="entry name" value="FADPNR"/>
</dbReference>
<proteinExistence type="predicted"/>
<sequence>MKSVAIVGGSLAGSRAAQELRAQGYDGLLLMIGEERHRPYDRPPLSKDFLAGTTGRDELDLLDAGEDTELDLHQRTGVRAERLDPAAGTLTLSDGAELAVDGVVIATGGRARRLPGTAGITGVHVLRTLDDAVGLRAELTAGSPRVVVVGAGFIGAEVASTCRRLGLEVTVLEALGTPLAPVLGADLGGICAGLHADHGTELRCGTAVDRLSIAEDGGSPRVTGVHLADGGWLPADVVVVGIGMTPETGWLADSGLILDDGVRTDHGLVTAFPNVVAIGDVARYDGPERPVRHEHWTNASDQAGVAVANLLAGHTVRRYVPSGYVWSDQYSCTIQLAGHPLPTDELTIVDGDVDERRFVATYLREGATVAVAAMNNAKLFNRMRRQLRRDAEPAGNAAVTA</sequence>
<dbReference type="Pfam" id="PF07992">
    <property type="entry name" value="Pyr_redox_2"/>
    <property type="match status" value="1"/>
</dbReference>
<protein>
    <submittedName>
        <fullName evidence="7">FAD-dependent oxidoreductase</fullName>
    </submittedName>
</protein>
<comment type="cofactor">
    <cofactor evidence="1">
        <name>FAD</name>
        <dbReference type="ChEBI" id="CHEBI:57692"/>
    </cofactor>
</comment>
<dbReference type="Proteomes" id="UP000242444">
    <property type="component" value="Unassembled WGS sequence"/>
</dbReference>
<dbReference type="InParanoid" id="A0A263D2H5"/>
<dbReference type="InterPro" id="IPR036188">
    <property type="entry name" value="FAD/NAD-bd_sf"/>
</dbReference>
<keyword evidence="2" id="KW-0285">Flavoprotein</keyword>